<evidence type="ECO:0000256" key="5">
    <source>
        <dbReference type="ARBA" id="ARBA00022842"/>
    </source>
</evidence>
<dbReference type="InterPro" id="IPR002792">
    <property type="entry name" value="TRAM_dom"/>
</dbReference>
<evidence type="ECO:0000256" key="2">
    <source>
        <dbReference type="ARBA" id="ARBA00022679"/>
    </source>
</evidence>
<name>A0A1U9NPZ9_9BACT</name>
<dbReference type="SUPFAM" id="SSF88723">
    <property type="entry name" value="PIN domain-like"/>
    <property type="match status" value="1"/>
</dbReference>
<gene>
    <name evidence="9" type="ORF">STSP2_03214</name>
</gene>
<feature type="domain" description="TRAM" evidence="8">
    <location>
        <begin position="276"/>
        <end position="337"/>
    </location>
</feature>
<dbReference type="Gene3D" id="3.40.50.1010">
    <property type="entry name" value="5'-nuclease"/>
    <property type="match status" value="1"/>
</dbReference>
<feature type="compositionally biased region" description="Basic and acidic residues" evidence="6">
    <location>
        <begin position="352"/>
        <end position="364"/>
    </location>
</feature>
<dbReference type="GO" id="GO:0016787">
    <property type="term" value="F:hydrolase activity"/>
    <property type="evidence" value="ECO:0007669"/>
    <property type="project" value="UniProtKB-KW"/>
</dbReference>
<reference evidence="10" key="1">
    <citation type="submission" date="2017-02" db="EMBL/GenBank/DDBJ databases">
        <title>Comparative genomics and description of representatives of a novel lineage of planctomycetes thriving in anoxic sediments.</title>
        <authorList>
            <person name="Spring S."/>
            <person name="Bunk B."/>
            <person name="Sproer C."/>
        </authorList>
    </citation>
    <scope>NUCLEOTIDE SEQUENCE [LARGE SCALE GENOMIC DNA]</scope>
    <source>
        <strain evidence="10">ST-NAGAB-D1</strain>
    </source>
</reference>
<feature type="transmembrane region" description="Helical" evidence="7">
    <location>
        <begin position="103"/>
        <end position="121"/>
    </location>
</feature>
<dbReference type="PROSITE" id="PS50926">
    <property type="entry name" value="TRAM"/>
    <property type="match status" value="1"/>
</dbReference>
<evidence type="ECO:0000256" key="4">
    <source>
        <dbReference type="ARBA" id="ARBA00022801"/>
    </source>
</evidence>
<dbReference type="Proteomes" id="UP000189674">
    <property type="component" value="Chromosome"/>
</dbReference>
<evidence type="ECO:0000256" key="6">
    <source>
        <dbReference type="SAM" id="MobiDB-lite"/>
    </source>
</evidence>
<dbReference type="PANTHER" id="PTHR11603:SF147">
    <property type="entry name" value="MEMBRANE PROTEIN"/>
    <property type="match status" value="1"/>
</dbReference>
<evidence type="ECO:0000313" key="10">
    <source>
        <dbReference type="Proteomes" id="UP000189674"/>
    </source>
</evidence>
<keyword evidence="4" id="KW-0378">Hydrolase</keyword>
<protein>
    <submittedName>
        <fullName evidence="9">Putative PIN and TRAM-domain containing protein</fullName>
    </submittedName>
</protein>
<evidence type="ECO:0000256" key="3">
    <source>
        <dbReference type="ARBA" id="ARBA00022722"/>
    </source>
</evidence>
<dbReference type="EMBL" id="CP019791">
    <property type="protein sequence ID" value="AQT70013.1"/>
    <property type="molecule type" value="Genomic_DNA"/>
</dbReference>
<keyword evidence="7" id="KW-0472">Membrane</keyword>
<sequence length="364" mass="40513">MLFLMFIRAIFVVVVIALLLLSLKASSEDGMSIGMLSWRVGYTLAVTFFVIAVEWLTPKKALKSVAAAFFGLLIGVLISWAMSPVLLMLNDLYFQMSEEPLKMSQWLMGACICYLSMSLVVRTKDDKRFIVPYVEFSRQTKGLRPLVLDTSVIIDGRIADISETKLFDAPLIVPRFVLNELQLIADSGDKMKRTRGRRGLDMLNKLQSSTIVEVDIDDTPPPGMDINSPVDQKLVAFTKNCDGRLVTNDFNLNKVAQLRGVDVININDLANAMKTVTLPGEMMTVKIIKPGDSPQQGVGYLDDGTMVVVENARDKINQTIEISVTSSLQTSAGRMIFGKFEKMAANKPRSNGRPEKKKYDQKQN</sequence>
<dbReference type="InterPro" id="IPR052041">
    <property type="entry name" value="Nucleic_acid_metab_PIN/TRAM"/>
</dbReference>
<proteinExistence type="predicted"/>
<dbReference type="AlphaFoldDB" id="A0A1U9NPZ9"/>
<accession>A0A1U9NPZ9</accession>
<dbReference type="RefSeq" id="WP_169853276.1">
    <property type="nucleotide sequence ID" value="NZ_CP019791.1"/>
</dbReference>
<keyword evidence="2" id="KW-0808">Transferase</keyword>
<dbReference type="GO" id="GO:0016740">
    <property type="term" value="F:transferase activity"/>
    <property type="evidence" value="ECO:0007669"/>
    <property type="project" value="UniProtKB-KW"/>
</dbReference>
<evidence type="ECO:0000256" key="1">
    <source>
        <dbReference type="ARBA" id="ARBA00001946"/>
    </source>
</evidence>
<dbReference type="CDD" id="cd09877">
    <property type="entry name" value="PIN_YacL-like"/>
    <property type="match status" value="1"/>
</dbReference>
<dbReference type="GO" id="GO:0004518">
    <property type="term" value="F:nuclease activity"/>
    <property type="evidence" value="ECO:0007669"/>
    <property type="project" value="UniProtKB-KW"/>
</dbReference>
<organism evidence="9 10">
    <name type="scientific">Anaerohalosphaera lusitana</name>
    <dbReference type="NCBI Taxonomy" id="1936003"/>
    <lineage>
        <taxon>Bacteria</taxon>
        <taxon>Pseudomonadati</taxon>
        <taxon>Planctomycetota</taxon>
        <taxon>Phycisphaerae</taxon>
        <taxon>Sedimentisphaerales</taxon>
        <taxon>Anaerohalosphaeraceae</taxon>
        <taxon>Anaerohalosphaera</taxon>
    </lineage>
</organism>
<evidence type="ECO:0000313" key="9">
    <source>
        <dbReference type="EMBL" id="AQT70013.1"/>
    </source>
</evidence>
<evidence type="ECO:0000256" key="7">
    <source>
        <dbReference type="SAM" id="Phobius"/>
    </source>
</evidence>
<feature type="transmembrane region" description="Helical" evidence="7">
    <location>
        <begin position="35"/>
        <end position="53"/>
    </location>
</feature>
<evidence type="ECO:0000259" key="8">
    <source>
        <dbReference type="PROSITE" id="PS50926"/>
    </source>
</evidence>
<keyword evidence="7" id="KW-0812">Transmembrane</keyword>
<dbReference type="SMART" id="SM00670">
    <property type="entry name" value="PINc"/>
    <property type="match status" value="1"/>
</dbReference>
<dbReference type="InterPro" id="IPR029060">
    <property type="entry name" value="PIN-like_dom_sf"/>
</dbReference>
<dbReference type="PANTHER" id="PTHR11603">
    <property type="entry name" value="AAA FAMILY ATPASE"/>
    <property type="match status" value="1"/>
</dbReference>
<feature type="region of interest" description="Disordered" evidence="6">
    <location>
        <begin position="342"/>
        <end position="364"/>
    </location>
</feature>
<dbReference type="STRING" id="1936003.STSP2_03214"/>
<dbReference type="InterPro" id="IPR002716">
    <property type="entry name" value="PIN_dom"/>
</dbReference>
<dbReference type="KEGG" id="alus:STSP2_03214"/>
<keyword evidence="3" id="KW-0540">Nuclease</keyword>
<keyword evidence="5" id="KW-0460">Magnesium</keyword>
<keyword evidence="7" id="KW-1133">Transmembrane helix</keyword>
<dbReference type="Pfam" id="PF01938">
    <property type="entry name" value="TRAM"/>
    <property type="match status" value="1"/>
</dbReference>
<keyword evidence="10" id="KW-1185">Reference proteome</keyword>
<comment type="cofactor">
    <cofactor evidence="1">
        <name>Mg(2+)</name>
        <dbReference type="ChEBI" id="CHEBI:18420"/>
    </cofactor>
</comment>
<feature type="transmembrane region" description="Helical" evidence="7">
    <location>
        <begin position="65"/>
        <end position="83"/>
    </location>
</feature>